<evidence type="ECO:0000256" key="5">
    <source>
        <dbReference type="ARBA" id="ARBA00038437"/>
    </source>
</evidence>
<dbReference type="RefSeq" id="WP_092403896.1">
    <property type="nucleotide sequence ID" value="NZ_FOVF01000001.1"/>
</dbReference>
<dbReference type="InterPro" id="IPR005580">
    <property type="entry name" value="DbpA/CsdA_RNA-bd_dom"/>
</dbReference>
<dbReference type="GO" id="GO:0005829">
    <property type="term" value="C:cytosol"/>
    <property type="evidence" value="ECO:0007669"/>
    <property type="project" value="TreeGrafter"/>
</dbReference>
<keyword evidence="1" id="KW-0547">Nucleotide-binding</keyword>
<evidence type="ECO:0000259" key="9">
    <source>
        <dbReference type="PROSITE" id="PS51195"/>
    </source>
</evidence>
<dbReference type="InterPro" id="IPR012677">
    <property type="entry name" value="Nucleotide-bd_a/b_plait_sf"/>
</dbReference>
<dbReference type="InterPro" id="IPR050079">
    <property type="entry name" value="DEAD_box_RNA_helicase"/>
</dbReference>
<dbReference type="InterPro" id="IPR044742">
    <property type="entry name" value="DEAD/DEAH_RhlB"/>
</dbReference>
<dbReference type="NCBIfam" id="NF008744">
    <property type="entry name" value="PRK11776.1"/>
    <property type="match status" value="1"/>
</dbReference>
<dbReference type="InterPro" id="IPR014014">
    <property type="entry name" value="RNA_helicase_DEAD_Q_motif"/>
</dbReference>
<dbReference type="OrthoDB" id="9805696at2"/>
<feature type="short sequence motif" description="Q motif" evidence="6">
    <location>
        <begin position="2"/>
        <end position="30"/>
    </location>
</feature>
<keyword evidence="2" id="KW-0378">Hydrolase</keyword>
<dbReference type="InterPro" id="IPR027417">
    <property type="entry name" value="P-loop_NTPase"/>
</dbReference>
<dbReference type="Gene3D" id="3.30.70.330">
    <property type="match status" value="1"/>
</dbReference>
<dbReference type="CDD" id="cd12501">
    <property type="entry name" value="RRM_EcDbpA_like"/>
    <property type="match status" value="1"/>
</dbReference>
<evidence type="ECO:0000313" key="10">
    <source>
        <dbReference type="EMBL" id="SFM95511.1"/>
    </source>
</evidence>
<dbReference type="PROSITE" id="PS51195">
    <property type="entry name" value="Q_MOTIF"/>
    <property type="match status" value="1"/>
</dbReference>
<evidence type="ECO:0000313" key="11">
    <source>
        <dbReference type="Proteomes" id="UP000198575"/>
    </source>
</evidence>
<dbReference type="SUPFAM" id="SSF52540">
    <property type="entry name" value="P-loop containing nucleoside triphosphate hydrolases"/>
    <property type="match status" value="1"/>
</dbReference>
<dbReference type="SMART" id="SM00487">
    <property type="entry name" value="DEXDc"/>
    <property type="match status" value="1"/>
</dbReference>
<protein>
    <submittedName>
        <fullName evidence="10">ATP-independent RNA helicase DbpA</fullName>
    </submittedName>
</protein>
<dbReference type="Gene3D" id="3.40.50.300">
    <property type="entry name" value="P-loop containing nucleotide triphosphate hydrolases"/>
    <property type="match status" value="2"/>
</dbReference>
<evidence type="ECO:0000256" key="2">
    <source>
        <dbReference type="ARBA" id="ARBA00022801"/>
    </source>
</evidence>
<gene>
    <name evidence="10" type="ORF">SAMN05216289_10162</name>
</gene>
<organism evidence="10 11">
    <name type="scientific">Dokdonella immobilis</name>
    <dbReference type="NCBI Taxonomy" id="578942"/>
    <lineage>
        <taxon>Bacteria</taxon>
        <taxon>Pseudomonadati</taxon>
        <taxon>Pseudomonadota</taxon>
        <taxon>Gammaproteobacteria</taxon>
        <taxon>Lysobacterales</taxon>
        <taxon>Rhodanobacteraceae</taxon>
        <taxon>Dokdonella</taxon>
    </lineage>
</organism>
<dbReference type="PANTHER" id="PTHR47959:SF1">
    <property type="entry name" value="ATP-DEPENDENT RNA HELICASE DBPA"/>
    <property type="match status" value="1"/>
</dbReference>
<evidence type="ECO:0000259" key="8">
    <source>
        <dbReference type="PROSITE" id="PS51194"/>
    </source>
</evidence>
<proteinExistence type="inferred from homology"/>
<keyword evidence="4" id="KW-0067">ATP-binding</keyword>
<evidence type="ECO:0000256" key="6">
    <source>
        <dbReference type="PROSITE-ProRule" id="PRU00552"/>
    </source>
</evidence>
<dbReference type="InterPro" id="IPR001650">
    <property type="entry name" value="Helicase_C-like"/>
</dbReference>
<reference evidence="10 11" key="1">
    <citation type="submission" date="2016-10" db="EMBL/GenBank/DDBJ databases">
        <authorList>
            <person name="de Groot N.N."/>
        </authorList>
    </citation>
    <scope>NUCLEOTIDE SEQUENCE [LARGE SCALE GENOMIC DNA]</scope>
    <source>
        <strain evidence="10 11">CGMCC 1.7659</strain>
    </source>
</reference>
<dbReference type="PROSITE" id="PS51192">
    <property type="entry name" value="HELICASE_ATP_BIND_1"/>
    <property type="match status" value="1"/>
</dbReference>
<dbReference type="GO" id="GO:0003676">
    <property type="term" value="F:nucleic acid binding"/>
    <property type="evidence" value="ECO:0007669"/>
    <property type="project" value="InterPro"/>
</dbReference>
<dbReference type="STRING" id="578942.SAMN05216289_10162"/>
<dbReference type="InterPro" id="IPR011545">
    <property type="entry name" value="DEAD/DEAH_box_helicase_dom"/>
</dbReference>
<evidence type="ECO:0000256" key="3">
    <source>
        <dbReference type="ARBA" id="ARBA00022806"/>
    </source>
</evidence>
<evidence type="ECO:0000256" key="4">
    <source>
        <dbReference type="ARBA" id="ARBA00022840"/>
    </source>
</evidence>
<dbReference type="SMART" id="SM00490">
    <property type="entry name" value="HELICc"/>
    <property type="match status" value="1"/>
</dbReference>
<feature type="domain" description="DEAD-box RNA helicase Q" evidence="9">
    <location>
        <begin position="2"/>
        <end position="30"/>
    </location>
</feature>
<dbReference type="GO" id="GO:0005524">
    <property type="term" value="F:ATP binding"/>
    <property type="evidence" value="ECO:0007669"/>
    <property type="project" value="UniProtKB-KW"/>
</dbReference>
<dbReference type="CDD" id="cd00268">
    <property type="entry name" value="DEADc"/>
    <property type="match status" value="1"/>
</dbReference>
<feature type="domain" description="Helicase ATP-binding" evidence="7">
    <location>
        <begin position="33"/>
        <end position="204"/>
    </location>
</feature>
<feature type="domain" description="Helicase C-terminal" evidence="8">
    <location>
        <begin position="230"/>
        <end position="376"/>
    </location>
</feature>
<evidence type="ECO:0000256" key="1">
    <source>
        <dbReference type="ARBA" id="ARBA00022741"/>
    </source>
</evidence>
<dbReference type="InterPro" id="IPR014001">
    <property type="entry name" value="Helicase_ATP-bd"/>
</dbReference>
<dbReference type="Pfam" id="PF00271">
    <property type="entry name" value="Helicase_C"/>
    <property type="match status" value="1"/>
</dbReference>
<dbReference type="GO" id="GO:0016787">
    <property type="term" value="F:hydrolase activity"/>
    <property type="evidence" value="ECO:0007669"/>
    <property type="project" value="UniProtKB-KW"/>
</dbReference>
<comment type="similarity">
    <text evidence="5">Belongs to the DEAD box helicase family.</text>
</comment>
<keyword evidence="3 10" id="KW-0347">Helicase</keyword>
<dbReference type="EMBL" id="FOVF01000001">
    <property type="protein sequence ID" value="SFM95511.1"/>
    <property type="molecule type" value="Genomic_DNA"/>
</dbReference>
<dbReference type="GO" id="GO:0003724">
    <property type="term" value="F:RNA helicase activity"/>
    <property type="evidence" value="ECO:0007669"/>
    <property type="project" value="InterPro"/>
</dbReference>
<dbReference type="Proteomes" id="UP000198575">
    <property type="component" value="Unassembled WGS sequence"/>
</dbReference>
<dbReference type="PANTHER" id="PTHR47959">
    <property type="entry name" value="ATP-DEPENDENT RNA HELICASE RHLE-RELATED"/>
    <property type="match status" value="1"/>
</dbReference>
<dbReference type="CDD" id="cd18787">
    <property type="entry name" value="SF2_C_DEAD"/>
    <property type="match status" value="1"/>
</dbReference>
<dbReference type="AlphaFoldDB" id="A0A1I4V313"/>
<dbReference type="Pfam" id="PF00270">
    <property type="entry name" value="DEAD"/>
    <property type="match status" value="1"/>
</dbReference>
<name>A0A1I4V313_9GAMM</name>
<evidence type="ECO:0000259" key="7">
    <source>
        <dbReference type="PROSITE" id="PS51192"/>
    </source>
</evidence>
<sequence length="457" mass="49215">MNAFSTLPLAAELLSALDALDYVEMTPVQALSLPPILENRDVMAQAPTGSGKTAAFGLGLLARLDPARIAVQALVLCPTRELADQVSKEIRRLARFVPNVKLLTLCGGIPLRPQLASLGHPPHVVVGTPGRIQELIDQGALSLADVRVLVLDEVDRMLDMGFQDAITSLLRQSPKSRQTLLFSATIPDAIRAISRSLQRDPVELATDADVGSPEIEQQFFEVEAARRFDALVRLLTCFRPESTLVFCNTRRDARDLADGLVQRGFSAQALHGDLEQRDRDEVLMRFANRSCAILVATDVAARGLDIDDLPAVVNWEASTDPDVHLHRIGRTGRAGRKGLAWTLVAAAEMPRMAAIEARVGGPLRWSSLPPAGTSTAPLTASMSTLCIDAGRQDKLRPGDVLGALTGDAGIAADAVGKIGIFATRAYVAIRRDQAATALKRLRSGKIKGRSFRVRAVD</sequence>
<keyword evidence="11" id="KW-1185">Reference proteome</keyword>
<dbReference type="Pfam" id="PF03880">
    <property type="entry name" value="DbpA"/>
    <property type="match status" value="1"/>
</dbReference>
<dbReference type="PROSITE" id="PS51194">
    <property type="entry name" value="HELICASE_CTER"/>
    <property type="match status" value="1"/>
</dbReference>
<accession>A0A1I4V313</accession>